<dbReference type="EMBL" id="BPVZ01000065">
    <property type="protein sequence ID" value="GKV24311.1"/>
    <property type="molecule type" value="Genomic_DNA"/>
</dbReference>
<dbReference type="Proteomes" id="UP001054252">
    <property type="component" value="Unassembled WGS sequence"/>
</dbReference>
<proteinExistence type="predicted"/>
<keyword evidence="2" id="KW-1185">Reference proteome</keyword>
<organism evidence="1 2">
    <name type="scientific">Rubroshorea leprosula</name>
    <dbReference type="NCBI Taxonomy" id="152421"/>
    <lineage>
        <taxon>Eukaryota</taxon>
        <taxon>Viridiplantae</taxon>
        <taxon>Streptophyta</taxon>
        <taxon>Embryophyta</taxon>
        <taxon>Tracheophyta</taxon>
        <taxon>Spermatophyta</taxon>
        <taxon>Magnoliopsida</taxon>
        <taxon>eudicotyledons</taxon>
        <taxon>Gunneridae</taxon>
        <taxon>Pentapetalae</taxon>
        <taxon>rosids</taxon>
        <taxon>malvids</taxon>
        <taxon>Malvales</taxon>
        <taxon>Dipterocarpaceae</taxon>
        <taxon>Rubroshorea</taxon>
    </lineage>
</organism>
<accession>A0AAV5KII9</accession>
<protein>
    <submittedName>
        <fullName evidence="1">Uncharacterized protein</fullName>
    </submittedName>
</protein>
<reference evidence="1 2" key="1">
    <citation type="journal article" date="2021" name="Commun. Biol.">
        <title>The genome of Shorea leprosula (Dipterocarpaceae) highlights the ecological relevance of drought in aseasonal tropical rainforests.</title>
        <authorList>
            <person name="Ng K.K.S."/>
            <person name="Kobayashi M.J."/>
            <person name="Fawcett J.A."/>
            <person name="Hatakeyama M."/>
            <person name="Paape T."/>
            <person name="Ng C.H."/>
            <person name="Ang C.C."/>
            <person name="Tnah L.H."/>
            <person name="Lee C.T."/>
            <person name="Nishiyama T."/>
            <person name="Sese J."/>
            <person name="O'Brien M.J."/>
            <person name="Copetti D."/>
            <person name="Mohd Noor M.I."/>
            <person name="Ong R.C."/>
            <person name="Putra M."/>
            <person name="Sireger I.Z."/>
            <person name="Indrioko S."/>
            <person name="Kosugi Y."/>
            <person name="Izuno A."/>
            <person name="Isagi Y."/>
            <person name="Lee S.L."/>
            <person name="Shimizu K.K."/>
        </authorList>
    </citation>
    <scope>NUCLEOTIDE SEQUENCE [LARGE SCALE GENOMIC DNA]</scope>
    <source>
        <strain evidence="1">214</strain>
    </source>
</reference>
<sequence length="122" mass="13285">MCVPSIAPTQSLKYSPHVLLFSTPCTRERKKKEGTKQAAGPSLEKPVRKLGFLLLFLFLNPEILSPCWKSRICLALLLHHRLLLPCGGELAWFFVPVSFSPALAASFSPLLGPVLLAANSGS</sequence>
<evidence type="ECO:0000313" key="1">
    <source>
        <dbReference type="EMBL" id="GKV24311.1"/>
    </source>
</evidence>
<evidence type="ECO:0000313" key="2">
    <source>
        <dbReference type="Proteomes" id="UP001054252"/>
    </source>
</evidence>
<comment type="caution">
    <text evidence="1">The sequence shown here is derived from an EMBL/GenBank/DDBJ whole genome shotgun (WGS) entry which is preliminary data.</text>
</comment>
<gene>
    <name evidence="1" type="ORF">SLEP1_g33938</name>
</gene>
<dbReference type="AlphaFoldDB" id="A0AAV5KII9"/>
<name>A0AAV5KII9_9ROSI</name>